<comment type="similarity">
    <text evidence="5 15">In the C-terminal section; belongs to the HTP reductase family.</text>
</comment>
<dbReference type="InterPro" id="IPR050765">
    <property type="entry name" value="Riboflavin_Biosynth_HTPR"/>
</dbReference>
<feature type="binding site" evidence="18">
    <location>
        <position position="75"/>
    </location>
    <ligand>
        <name>Zn(2+)</name>
        <dbReference type="ChEBI" id="CHEBI:29105"/>
        <note>catalytic</note>
    </ligand>
</feature>
<dbReference type="PROSITE" id="PS00903">
    <property type="entry name" value="CYT_DCMP_DEAMINASES_1"/>
    <property type="match status" value="1"/>
</dbReference>
<dbReference type="PANTHER" id="PTHR38011:SF7">
    <property type="entry name" value="2,5-DIAMINO-6-RIBOSYLAMINO-4(3H)-PYRIMIDINONE 5'-PHOSPHATE REDUCTASE"/>
    <property type="match status" value="1"/>
</dbReference>
<name>A0A844KIF9_9FIRM</name>
<dbReference type="SUPFAM" id="SSF53597">
    <property type="entry name" value="Dihydrofolate reductase-like"/>
    <property type="match status" value="1"/>
</dbReference>
<evidence type="ECO:0000256" key="9">
    <source>
        <dbReference type="ARBA" id="ARBA00022833"/>
    </source>
</evidence>
<evidence type="ECO:0000256" key="17">
    <source>
        <dbReference type="PIRSR" id="PIRSR006769-2"/>
    </source>
</evidence>
<reference evidence="20 21" key="1">
    <citation type="journal article" date="2019" name="Nat. Med.">
        <title>A library of human gut bacterial isolates paired with longitudinal multiomics data enables mechanistic microbiome research.</title>
        <authorList>
            <person name="Poyet M."/>
            <person name="Groussin M."/>
            <person name="Gibbons S.M."/>
            <person name="Avila-Pacheco J."/>
            <person name="Jiang X."/>
            <person name="Kearney S.M."/>
            <person name="Perrotta A.R."/>
            <person name="Berdy B."/>
            <person name="Zhao S."/>
            <person name="Lieberman T.D."/>
            <person name="Swanson P.K."/>
            <person name="Smith M."/>
            <person name="Roesemann S."/>
            <person name="Alexander J.E."/>
            <person name="Rich S.A."/>
            <person name="Livny J."/>
            <person name="Vlamakis H."/>
            <person name="Clish C."/>
            <person name="Bullock K."/>
            <person name="Deik A."/>
            <person name="Scott J."/>
            <person name="Pierce K.A."/>
            <person name="Xavier R.J."/>
            <person name="Alm E.J."/>
        </authorList>
    </citation>
    <scope>NUCLEOTIDE SEQUENCE [LARGE SCALE GENOMIC DNA]</scope>
    <source>
        <strain evidence="20 21">BIOML-A1</strain>
    </source>
</reference>
<feature type="binding site" evidence="17">
    <location>
        <position position="200"/>
    </location>
    <ligand>
        <name>NADP(+)</name>
        <dbReference type="ChEBI" id="CHEBI:58349"/>
    </ligand>
</feature>
<evidence type="ECO:0000256" key="11">
    <source>
        <dbReference type="ARBA" id="ARBA00023002"/>
    </source>
</evidence>
<feature type="binding site" evidence="17">
    <location>
        <position position="295"/>
    </location>
    <ligand>
        <name>substrate</name>
    </ligand>
</feature>
<dbReference type="PIRSF" id="PIRSF006769">
    <property type="entry name" value="RibD"/>
    <property type="match status" value="1"/>
</dbReference>
<evidence type="ECO:0000256" key="1">
    <source>
        <dbReference type="ARBA" id="ARBA00002151"/>
    </source>
</evidence>
<dbReference type="InterPro" id="IPR024072">
    <property type="entry name" value="DHFR-like_dom_sf"/>
</dbReference>
<dbReference type="NCBIfam" id="TIGR00326">
    <property type="entry name" value="eubact_ribD"/>
    <property type="match status" value="1"/>
</dbReference>
<dbReference type="Gene3D" id="3.40.430.10">
    <property type="entry name" value="Dihydrofolate Reductase, subunit A"/>
    <property type="match status" value="1"/>
</dbReference>
<evidence type="ECO:0000256" key="3">
    <source>
        <dbReference type="ARBA" id="ARBA00004910"/>
    </source>
</evidence>
<dbReference type="CDD" id="cd01284">
    <property type="entry name" value="Riboflavin_deaminase-reductase"/>
    <property type="match status" value="1"/>
</dbReference>
<dbReference type="AlphaFoldDB" id="A0A844KIF9"/>
<feature type="binding site" evidence="18">
    <location>
        <position position="84"/>
    </location>
    <ligand>
        <name>Zn(2+)</name>
        <dbReference type="ChEBI" id="CHEBI:29105"/>
        <note>catalytic</note>
    </ligand>
</feature>
<evidence type="ECO:0000256" key="10">
    <source>
        <dbReference type="ARBA" id="ARBA00022857"/>
    </source>
</evidence>
<feature type="binding site" evidence="17">
    <location>
        <position position="207"/>
    </location>
    <ligand>
        <name>substrate</name>
    </ligand>
</feature>
<feature type="binding site" evidence="17">
    <location>
        <position position="204"/>
    </location>
    <ligand>
        <name>substrate</name>
    </ligand>
</feature>
<organism evidence="20 21">
    <name type="scientific">Roseburia faecis</name>
    <dbReference type="NCBI Taxonomy" id="301302"/>
    <lineage>
        <taxon>Bacteria</taxon>
        <taxon>Bacillati</taxon>
        <taxon>Bacillota</taxon>
        <taxon>Clostridia</taxon>
        <taxon>Lachnospirales</taxon>
        <taxon>Lachnospiraceae</taxon>
        <taxon>Roseburia</taxon>
    </lineage>
</organism>
<dbReference type="InterPro" id="IPR002734">
    <property type="entry name" value="RibDG_C"/>
</dbReference>
<dbReference type="GO" id="GO:0008835">
    <property type="term" value="F:diaminohydroxyphosphoribosylaminopyrimidine deaminase activity"/>
    <property type="evidence" value="ECO:0007669"/>
    <property type="project" value="UniProtKB-EC"/>
</dbReference>
<sequence>MTDEYYMRRAIALAQKGEGQVSPNPLVGAVIVKDGKIIGEGYHEHYGQPHAERNALANCIQSPEGATIYVTLEPCCHHGKQPPCTDALLAAGIRRVVIGSKDPNPLVHGKGIRILREHGVEVTEQVLQDECDEMNEVFFHYIQTKLPFVILKYAMTLDGKIATYTGASRWVTGEAARAHVHRMRNRYHAIMVGVGTVLADDPMLTCRLGKTENGVNPVRIICDTALRTPLESQIVRTAKEVPTIIASCNRQEAMHMPYVEAGCQILVTPEKDGQVDLWDLMRQLGEQEIDSVILEGGGTLNWSALQAGLVQKVQAYVAPKLFGGATAKTPVEGQGFLKPAEAVTLSRTKVTALGSDWLIEGYPATEGRPLSCLQES</sequence>
<dbReference type="EC" id="1.1.1.193" evidence="15"/>
<dbReference type="InterPro" id="IPR016192">
    <property type="entry name" value="APOBEC/CMP_deaminase_Zn-bd"/>
</dbReference>
<comment type="catalytic activity">
    <reaction evidence="14 15">
        <text>2,5-diamino-6-hydroxy-4-(5-phosphoribosylamino)-pyrimidine + H2O + H(+) = 5-amino-6-(5-phospho-D-ribosylamino)uracil + NH4(+)</text>
        <dbReference type="Rhea" id="RHEA:21868"/>
        <dbReference type="ChEBI" id="CHEBI:15377"/>
        <dbReference type="ChEBI" id="CHEBI:15378"/>
        <dbReference type="ChEBI" id="CHEBI:28938"/>
        <dbReference type="ChEBI" id="CHEBI:58453"/>
        <dbReference type="ChEBI" id="CHEBI:58614"/>
        <dbReference type="EC" id="3.5.4.26"/>
    </reaction>
</comment>
<comment type="cofactor">
    <cofactor evidence="15 18">
        <name>Zn(2+)</name>
        <dbReference type="ChEBI" id="CHEBI:29105"/>
    </cofactor>
    <text evidence="15 18">Binds 1 zinc ion.</text>
</comment>
<evidence type="ECO:0000256" key="16">
    <source>
        <dbReference type="PIRSR" id="PIRSR006769-1"/>
    </source>
</evidence>
<dbReference type="PROSITE" id="PS51747">
    <property type="entry name" value="CYT_DCMP_DEAMINASES_2"/>
    <property type="match status" value="1"/>
</dbReference>
<keyword evidence="8 15" id="KW-0378">Hydrolase</keyword>
<gene>
    <name evidence="20" type="primary">ribD</name>
    <name evidence="20" type="ORF">GMD30_01145</name>
</gene>
<dbReference type="Pfam" id="PF01872">
    <property type="entry name" value="RibD_C"/>
    <property type="match status" value="1"/>
</dbReference>
<feature type="active site" description="Proton donor" evidence="16">
    <location>
        <position position="52"/>
    </location>
</feature>
<comment type="similarity">
    <text evidence="4 15">In the N-terminal section; belongs to the cytidine and deoxycytidylate deaminase family.</text>
</comment>
<evidence type="ECO:0000256" key="15">
    <source>
        <dbReference type="PIRNR" id="PIRNR006769"/>
    </source>
</evidence>
<keyword evidence="7 15" id="KW-0479">Metal-binding</keyword>
<dbReference type="UniPathway" id="UPA00275">
    <property type="reaction ID" value="UER00401"/>
</dbReference>
<dbReference type="Gene3D" id="3.40.140.10">
    <property type="entry name" value="Cytidine Deaminase, domain 2"/>
    <property type="match status" value="1"/>
</dbReference>
<feature type="domain" description="CMP/dCMP-type deaminase" evidence="19">
    <location>
        <begin position="1"/>
        <end position="123"/>
    </location>
</feature>
<dbReference type="GO" id="GO:0008703">
    <property type="term" value="F:5-amino-6-(5-phosphoribosylamino)uracil reductase activity"/>
    <property type="evidence" value="ECO:0007669"/>
    <property type="project" value="UniProtKB-EC"/>
</dbReference>
<evidence type="ECO:0000256" key="4">
    <source>
        <dbReference type="ARBA" id="ARBA00005259"/>
    </source>
</evidence>
<feature type="binding site" evidence="17">
    <location>
        <begin position="297"/>
        <end position="303"/>
    </location>
    <ligand>
        <name>NADP(+)</name>
        <dbReference type="ChEBI" id="CHEBI:58349"/>
    </ligand>
</feature>
<comment type="pathway">
    <text evidence="2 15">Cofactor biosynthesis; riboflavin biosynthesis; 5-amino-6-(D-ribitylamino)uracil from GTP: step 2/4.</text>
</comment>
<feature type="binding site" evidence="17">
    <location>
        <position position="184"/>
    </location>
    <ligand>
        <name>substrate</name>
    </ligand>
</feature>
<accession>A0A844KIF9</accession>
<evidence type="ECO:0000256" key="12">
    <source>
        <dbReference type="ARBA" id="ARBA00023268"/>
    </source>
</evidence>
<dbReference type="GO" id="GO:0008270">
    <property type="term" value="F:zinc ion binding"/>
    <property type="evidence" value="ECO:0007669"/>
    <property type="project" value="InterPro"/>
</dbReference>
<evidence type="ECO:0000256" key="13">
    <source>
        <dbReference type="ARBA" id="ARBA00049861"/>
    </source>
</evidence>
<dbReference type="RefSeq" id="WP_117832958.1">
    <property type="nucleotide sequence ID" value="NZ_JAJCJO010000017.1"/>
</dbReference>
<feature type="binding site" evidence="17">
    <location>
        <position position="196"/>
    </location>
    <ligand>
        <name>NADP(+)</name>
        <dbReference type="ChEBI" id="CHEBI:58349"/>
    </ligand>
</feature>
<evidence type="ECO:0000313" key="21">
    <source>
        <dbReference type="Proteomes" id="UP000446657"/>
    </source>
</evidence>
<comment type="caution">
    <text evidence="20">The sequence shown here is derived from an EMBL/GenBank/DDBJ whole genome shotgun (WGS) entry which is preliminary data.</text>
</comment>
<feature type="binding site" evidence="17">
    <location>
        <position position="224"/>
    </location>
    <ligand>
        <name>NADP(+)</name>
        <dbReference type="ChEBI" id="CHEBI:58349"/>
    </ligand>
</feature>
<feature type="binding site" evidence="18">
    <location>
        <position position="50"/>
    </location>
    <ligand>
        <name>Zn(2+)</name>
        <dbReference type="ChEBI" id="CHEBI:29105"/>
        <note>catalytic</note>
    </ligand>
</feature>
<keyword evidence="6 15" id="KW-0686">Riboflavin biosynthesis</keyword>
<evidence type="ECO:0000256" key="14">
    <source>
        <dbReference type="ARBA" id="ARBA00049886"/>
    </source>
</evidence>
<evidence type="ECO:0000256" key="2">
    <source>
        <dbReference type="ARBA" id="ARBA00004882"/>
    </source>
</evidence>
<feature type="binding site" evidence="17">
    <location>
        <position position="170"/>
    </location>
    <ligand>
        <name>NADP(+)</name>
        <dbReference type="ChEBI" id="CHEBI:58349"/>
    </ligand>
</feature>
<evidence type="ECO:0000256" key="8">
    <source>
        <dbReference type="ARBA" id="ARBA00022801"/>
    </source>
</evidence>
<protein>
    <recommendedName>
        <fullName evidence="15">Riboflavin biosynthesis protein RibD</fullName>
    </recommendedName>
    <domain>
        <recommendedName>
            <fullName evidence="15">Diaminohydroxyphosphoribosylaminopyrimidine deaminase</fullName>
            <shortName evidence="15">DRAP deaminase</shortName>
            <ecNumber evidence="15">3.5.4.26</ecNumber>
        </recommendedName>
        <alternativeName>
            <fullName evidence="15">Riboflavin-specific deaminase</fullName>
        </alternativeName>
    </domain>
    <domain>
        <recommendedName>
            <fullName evidence="15">5-amino-6-(5-phosphoribosylamino)uracil reductase</fullName>
            <ecNumber evidence="15">1.1.1.193</ecNumber>
        </recommendedName>
        <alternativeName>
            <fullName evidence="15">HTP reductase</fullName>
        </alternativeName>
    </domain>
</protein>
<evidence type="ECO:0000259" key="19">
    <source>
        <dbReference type="PROSITE" id="PS51747"/>
    </source>
</evidence>
<keyword evidence="9 15" id="KW-0862">Zinc</keyword>
<dbReference type="Proteomes" id="UP000446657">
    <property type="component" value="Unassembled WGS sequence"/>
</dbReference>
<evidence type="ECO:0000256" key="5">
    <source>
        <dbReference type="ARBA" id="ARBA00007417"/>
    </source>
</evidence>
<keyword evidence="11 15" id="KW-0560">Oxidoreductase</keyword>
<evidence type="ECO:0000256" key="18">
    <source>
        <dbReference type="PIRSR" id="PIRSR006769-3"/>
    </source>
</evidence>
<dbReference type="InterPro" id="IPR016193">
    <property type="entry name" value="Cytidine_deaminase-like"/>
</dbReference>
<evidence type="ECO:0000256" key="7">
    <source>
        <dbReference type="ARBA" id="ARBA00022723"/>
    </source>
</evidence>
<keyword evidence="12" id="KW-0511">Multifunctional enzyme</keyword>
<dbReference type="PANTHER" id="PTHR38011">
    <property type="entry name" value="DIHYDROFOLATE REDUCTASE FAMILY PROTEIN (AFU_ORTHOLOGUE AFUA_8G06820)"/>
    <property type="match status" value="1"/>
</dbReference>
<feature type="binding site" evidence="17">
    <location>
        <position position="154"/>
    </location>
    <ligand>
        <name>NADP(+)</name>
        <dbReference type="ChEBI" id="CHEBI:58349"/>
    </ligand>
</feature>
<evidence type="ECO:0000313" key="20">
    <source>
        <dbReference type="EMBL" id="MTR80335.1"/>
    </source>
</evidence>
<dbReference type="EC" id="3.5.4.26" evidence="15"/>
<dbReference type="FunFam" id="3.40.140.10:FF:000025">
    <property type="entry name" value="Riboflavin biosynthesis protein RibD"/>
    <property type="match status" value="1"/>
</dbReference>
<dbReference type="SUPFAM" id="SSF53927">
    <property type="entry name" value="Cytidine deaminase-like"/>
    <property type="match status" value="1"/>
</dbReference>
<evidence type="ECO:0000256" key="6">
    <source>
        <dbReference type="ARBA" id="ARBA00022619"/>
    </source>
</evidence>
<dbReference type="EMBL" id="WNAL01000002">
    <property type="protein sequence ID" value="MTR80335.1"/>
    <property type="molecule type" value="Genomic_DNA"/>
</dbReference>
<feature type="binding site" evidence="17">
    <location>
        <position position="168"/>
    </location>
    <ligand>
        <name>substrate</name>
    </ligand>
</feature>
<dbReference type="GO" id="GO:0009231">
    <property type="term" value="P:riboflavin biosynthetic process"/>
    <property type="evidence" value="ECO:0007669"/>
    <property type="project" value="UniProtKB-UniPathway"/>
</dbReference>
<keyword evidence="10 15" id="KW-0521">NADP</keyword>
<dbReference type="Pfam" id="PF00383">
    <property type="entry name" value="dCMP_cyt_deam_1"/>
    <property type="match status" value="1"/>
</dbReference>
<comment type="catalytic activity">
    <reaction evidence="13 15">
        <text>5-amino-6-(5-phospho-D-ribitylamino)uracil + NADP(+) = 5-amino-6-(5-phospho-D-ribosylamino)uracil + NADPH + H(+)</text>
        <dbReference type="Rhea" id="RHEA:17845"/>
        <dbReference type="ChEBI" id="CHEBI:15378"/>
        <dbReference type="ChEBI" id="CHEBI:57783"/>
        <dbReference type="ChEBI" id="CHEBI:58349"/>
        <dbReference type="ChEBI" id="CHEBI:58421"/>
        <dbReference type="ChEBI" id="CHEBI:58453"/>
        <dbReference type="EC" id="1.1.1.193"/>
    </reaction>
</comment>
<dbReference type="InterPro" id="IPR004794">
    <property type="entry name" value="Eubact_RibD"/>
</dbReference>
<comment type="pathway">
    <text evidence="3 15">Cofactor biosynthesis; riboflavin biosynthesis; 5-amino-6-(D-ribitylamino)uracil from GTP: step 3/4.</text>
</comment>
<comment type="function">
    <text evidence="1 15">Converts 2,5-diamino-6-(ribosylamino)-4(3h)-pyrimidinone 5'-phosphate into 5-amino-6-(ribosylamino)-2,4(1h,3h)-pyrimidinedione 5'-phosphate.</text>
</comment>
<dbReference type="InterPro" id="IPR002125">
    <property type="entry name" value="CMP_dCMP_dom"/>
</dbReference>
<dbReference type="InterPro" id="IPR011549">
    <property type="entry name" value="RibD_C"/>
</dbReference>
<proteinExistence type="inferred from homology"/>
<dbReference type="NCBIfam" id="TIGR00227">
    <property type="entry name" value="ribD_Cterm"/>
    <property type="match status" value="1"/>
</dbReference>
<dbReference type="GO" id="GO:0050661">
    <property type="term" value="F:NADP binding"/>
    <property type="evidence" value="ECO:0007669"/>
    <property type="project" value="InterPro"/>
</dbReference>